<reference evidence="1" key="3">
    <citation type="journal article" date="2023" name="Int. J. Syst. Evol. Microbiol.">
        <title>Sellimonas catena sp. nov., isolated from human faeces.</title>
        <authorList>
            <person name="Hisatomi A."/>
            <person name="Ohkuma M."/>
            <person name="Sakamoto M."/>
        </authorList>
    </citation>
    <scope>NUCLEOTIDE SEQUENCE</scope>
    <source>
        <strain evidence="1">18CBH55</strain>
    </source>
</reference>
<evidence type="ECO:0000313" key="1">
    <source>
        <dbReference type="EMBL" id="GLG88808.1"/>
    </source>
</evidence>
<reference evidence="1" key="2">
    <citation type="submission" date="2022-11" db="EMBL/GenBank/DDBJ databases">
        <title>Draft genome sequence of Sellimonas catena strain 18CBH55.</title>
        <authorList>
            <person name="Hisatomi A."/>
            <person name="Ohkuma M."/>
            <person name="Sakamoto M."/>
        </authorList>
    </citation>
    <scope>NUCLEOTIDE SEQUENCE</scope>
    <source>
        <strain evidence="1">18CBH55</strain>
    </source>
</reference>
<evidence type="ECO:0000313" key="2">
    <source>
        <dbReference type="Proteomes" id="UP001145094"/>
    </source>
</evidence>
<gene>
    <name evidence="1" type="ORF">Selli2_02340</name>
</gene>
<sequence>MEPLIIEFSGNGSIALKDFCHNRNLQLQRFMQFSGEQFQSVDDVCKKYKAESSEYPDLVSELSKYFFWKAGDYTLTISILHDLAKTTSSTFTFNLNAKESELLQRNIDSTIFGRLYESTPTPMVFNVINKPLF</sequence>
<protein>
    <submittedName>
        <fullName evidence="1">Uncharacterized protein</fullName>
    </submittedName>
</protein>
<dbReference type="EMBL" id="BSCH01000001">
    <property type="protein sequence ID" value="GLG88808.1"/>
    <property type="molecule type" value="Genomic_DNA"/>
</dbReference>
<accession>A0A9W6FGH0</accession>
<proteinExistence type="predicted"/>
<dbReference type="Proteomes" id="UP001145094">
    <property type="component" value="Unassembled WGS sequence"/>
</dbReference>
<dbReference type="AlphaFoldDB" id="A0A9W6FGH0"/>
<name>A0A9W6FGH0_9FIRM</name>
<reference evidence="1" key="1">
    <citation type="submission" date="2022-11" db="EMBL/GenBank/DDBJ databases">
        <title>Draft genome sequence of Sellimonas catena strain 18CBH55.</title>
        <authorList>
            <person name="Atsushi H."/>
            <person name="Moriya O."/>
            <person name="Mitsuo S."/>
        </authorList>
    </citation>
    <scope>NUCLEOTIDE SEQUENCE</scope>
    <source>
        <strain evidence="1">18CBH55</strain>
    </source>
</reference>
<organism evidence="1 2">
    <name type="scientific">Sellimonas catena</name>
    <dbReference type="NCBI Taxonomy" id="2994035"/>
    <lineage>
        <taxon>Bacteria</taxon>
        <taxon>Bacillati</taxon>
        <taxon>Bacillota</taxon>
        <taxon>Clostridia</taxon>
        <taxon>Lachnospirales</taxon>
        <taxon>Lachnospiraceae</taxon>
        <taxon>Sellimonas</taxon>
    </lineage>
</organism>
<comment type="caution">
    <text evidence="1">The sequence shown here is derived from an EMBL/GenBank/DDBJ whole genome shotgun (WGS) entry which is preliminary data.</text>
</comment>